<dbReference type="AlphaFoldDB" id="A0A0D2G7C7"/>
<accession>A0A0D2G7C7</accession>
<evidence type="ECO:0000313" key="2">
    <source>
        <dbReference type="Proteomes" id="UP000053029"/>
    </source>
</evidence>
<dbReference type="Proteomes" id="UP000053029">
    <property type="component" value="Unassembled WGS sequence"/>
</dbReference>
<proteinExistence type="predicted"/>
<name>A0A0D2G7C7_9EURO</name>
<organism evidence="1 2">
    <name type="scientific">Fonsecaea pedrosoi CBS 271.37</name>
    <dbReference type="NCBI Taxonomy" id="1442368"/>
    <lineage>
        <taxon>Eukaryota</taxon>
        <taxon>Fungi</taxon>
        <taxon>Dikarya</taxon>
        <taxon>Ascomycota</taxon>
        <taxon>Pezizomycotina</taxon>
        <taxon>Eurotiomycetes</taxon>
        <taxon>Chaetothyriomycetidae</taxon>
        <taxon>Chaetothyriales</taxon>
        <taxon>Herpotrichiellaceae</taxon>
        <taxon>Fonsecaea</taxon>
    </lineage>
</organism>
<dbReference type="VEuPathDB" id="FungiDB:Z517_11274"/>
<reference evidence="1 2" key="1">
    <citation type="submission" date="2015-01" db="EMBL/GenBank/DDBJ databases">
        <title>The Genome Sequence of Fonsecaea pedrosoi CBS 271.37.</title>
        <authorList>
            <consortium name="The Broad Institute Genomics Platform"/>
            <person name="Cuomo C."/>
            <person name="de Hoog S."/>
            <person name="Gorbushina A."/>
            <person name="Stielow B."/>
            <person name="Teixiera M."/>
            <person name="Abouelleil A."/>
            <person name="Chapman S.B."/>
            <person name="Priest M."/>
            <person name="Young S.K."/>
            <person name="Wortman J."/>
            <person name="Nusbaum C."/>
            <person name="Birren B."/>
        </authorList>
    </citation>
    <scope>NUCLEOTIDE SEQUENCE [LARGE SCALE GENOMIC DNA]</scope>
    <source>
        <strain evidence="1 2">CBS 271.37</strain>
    </source>
</reference>
<keyword evidence="2" id="KW-1185">Reference proteome</keyword>
<dbReference type="HOGENOM" id="CLU_127207_0_0_1"/>
<protein>
    <submittedName>
        <fullName evidence="1">Uncharacterized protein</fullName>
    </submittedName>
</protein>
<dbReference type="GeneID" id="25310764"/>
<dbReference type="OrthoDB" id="4141343at2759"/>
<dbReference type="EMBL" id="KN846975">
    <property type="protein sequence ID" value="KIW76528.1"/>
    <property type="molecule type" value="Genomic_DNA"/>
</dbReference>
<gene>
    <name evidence="1" type="ORF">Z517_11274</name>
</gene>
<evidence type="ECO:0000313" key="1">
    <source>
        <dbReference type="EMBL" id="KIW76528.1"/>
    </source>
</evidence>
<dbReference type="RefSeq" id="XP_013280336.1">
    <property type="nucleotide sequence ID" value="XM_013424882.1"/>
</dbReference>
<sequence>MSMGWVCINKRASNSLFLIPALVPIFETPRELAAAMWFFKKLLPALLLVPALGLASPFPNPVAAPQSSEDTDQITCFEYGSGLVTAQQATDLVNEFNRIVCQSNPNAPISLNPLEGVSVDDPSGTIIFQNTLNTVATPPSCGEVVSDFQKLLDQCFTGRGSYGGVLIETAGGGRTSYLIKSP</sequence>